<dbReference type="EMBL" id="JABANM010023876">
    <property type="protein sequence ID" value="KAF4717155.1"/>
    <property type="molecule type" value="Genomic_DNA"/>
</dbReference>
<feature type="non-terminal residue" evidence="2">
    <location>
        <position position="1"/>
    </location>
</feature>
<dbReference type="Proteomes" id="UP000574390">
    <property type="component" value="Unassembled WGS sequence"/>
</dbReference>
<feature type="region of interest" description="Disordered" evidence="1">
    <location>
        <begin position="53"/>
        <end position="107"/>
    </location>
</feature>
<evidence type="ECO:0000313" key="2">
    <source>
        <dbReference type="EMBL" id="KAF4717155.1"/>
    </source>
</evidence>
<evidence type="ECO:0000313" key="3">
    <source>
        <dbReference type="Proteomes" id="UP000574390"/>
    </source>
</evidence>
<comment type="caution">
    <text evidence="2">The sequence shown here is derived from an EMBL/GenBank/DDBJ whole genome shotgun (WGS) entry which is preliminary data.</text>
</comment>
<evidence type="ECO:0000256" key="1">
    <source>
        <dbReference type="SAM" id="MobiDB-lite"/>
    </source>
</evidence>
<gene>
    <name evidence="2" type="ORF">FOZ62_014346</name>
</gene>
<feature type="compositionally biased region" description="Basic and acidic residues" evidence="1">
    <location>
        <begin position="74"/>
        <end position="96"/>
    </location>
</feature>
<feature type="non-terminal residue" evidence="2">
    <location>
        <position position="107"/>
    </location>
</feature>
<dbReference type="AlphaFoldDB" id="A0A7J6R914"/>
<protein>
    <submittedName>
        <fullName evidence="2">Uncharacterized protein</fullName>
    </submittedName>
</protein>
<accession>A0A7J6R914</accession>
<proteinExistence type="predicted"/>
<name>A0A7J6R914_PEROL</name>
<sequence>VNHLVREGSFTAKTAVSDGTTLRDAAAYFVGRSWGNDDPQTGLADLDRVYEAAAAEEEEEESGRHHHRSSCSTIHHDNKGKNRSITERRGQSHDSALRGVSLSDVAA</sequence>
<organism evidence="2 3">
    <name type="scientific">Perkinsus olseni</name>
    <name type="common">Perkinsus atlanticus</name>
    <dbReference type="NCBI Taxonomy" id="32597"/>
    <lineage>
        <taxon>Eukaryota</taxon>
        <taxon>Sar</taxon>
        <taxon>Alveolata</taxon>
        <taxon>Perkinsozoa</taxon>
        <taxon>Perkinsea</taxon>
        <taxon>Perkinsida</taxon>
        <taxon>Perkinsidae</taxon>
        <taxon>Perkinsus</taxon>
    </lineage>
</organism>
<reference evidence="2 3" key="1">
    <citation type="submission" date="2020-04" db="EMBL/GenBank/DDBJ databases">
        <title>Perkinsus olseni comparative genomics.</title>
        <authorList>
            <person name="Bogema D.R."/>
        </authorList>
    </citation>
    <scope>NUCLEOTIDE SEQUENCE [LARGE SCALE GENOMIC DNA]</scope>
    <source>
        <strain evidence="2">ATCC PRA-205</strain>
    </source>
</reference>